<dbReference type="InterPro" id="IPR036188">
    <property type="entry name" value="FAD/NAD-bd_sf"/>
</dbReference>
<dbReference type="Proteomes" id="UP000822476">
    <property type="component" value="Unassembled WGS sequence"/>
</dbReference>
<dbReference type="Gene3D" id="3.50.50.60">
    <property type="entry name" value="FAD/NAD(P)-binding domain"/>
    <property type="match status" value="1"/>
</dbReference>
<dbReference type="GO" id="GO:0070221">
    <property type="term" value="P:sulfide oxidation, using sulfide:quinone oxidoreductase"/>
    <property type="evidence" value="ECO:0007669"/>
    <property type="project" value="TreeGrafter"/>
</dbReference>
<dbReference type="Gene3D" id="3.50.50.100">
    <property type="match status" value="1"/>
</dbReference>
<protein>
    <recommendedName>
        <fullName evidence="3">FAD/NAD(P)-binding domain-containing protein</fullName>
    </recommendedName>
</protein>
<gene>
    <name evidence="1" type="ORF">EG68_04459</name>
</gene>
<dbReference type="InterPro" id="IPR015904">
    <property type="entry name" value="Sulphide_quinone_reductase"/>
</dbReference>
<dbReference type="GO" id="GO:0070224">
    <property type="term" value="F:sulfide:quinone oxidoreductase activity"/>
    <property type="evidence" value="ECO:0007669"/>
    <property type="project" value="TreeGrafter"/>
</dbReference>
<dbReference type="OrthoDB" id="5376590at2759"/>
<reference evidence="1" key="1">
    <citation type="submission" date="2019-07" db="EMBL/GenBank/DDBJ databases">
        <title>Annotation for the trematode Paragonimus miyazaki's.</title>
        <authorList>
            <person name="Choi Y.-J."/>
        </authorList>
    </citation>
    <scope>NUCLEOTIDE SEQUENCE</scope>
    <source>
        <strain evidence="1">Japan</strain>
    </source>
</reference>
<accession>A0A8S9YS37</accession>
<evidence type="ECO:0000313" key="2">
    <source>
        <dbReference type="Proteomes" id="UP000822476"/>
    </source>
</evidence>
<dbReference type="GO" id="GO:0005739">
    <property type="term" value="C:mitochondrion"/>
    <property type="evidence" value="ECO:0007669"/>
    <property type="project" value="TreeGrafter"/>
</dbReference>
<evidence type="ECO:0008006" key="3">
    <source>
        <dbReference type="Google" id="ProtNLM"/>
    </source>
</evidence>
<keyword evidence="2" id="KW-1185">Reference proteome</keyword>
<proteinExistence type="predicted"/>
<dbReference type="PANTHER" id="PTHR10632">
    <property type="entry name" value="SULFIDE:QUINONE OXIDOREDUCTASE"/>
    <property type="match status" value="1"/>
</dbReference>
<name>A0A8S9YS37_9TREM</name>
<dbReference type="PANTHER" id="PTHR10632:SF2">
    <property type="entry name" value="SULFIDE:QUINONE OXIDOREDUCTASE, MITOCHONDRIAL"/>
    <property type="match status" value="1"/>
</dbReference>
<sequence>MILVVFWRLGVMEFANRFLRLSTVSLRSSQRTFCSSRPYNQQHGQENARTRHHEILIIGGGTGGAAVASRLASSTDARKITVVEPSELHYYQALWTLVGAGISPMKDSVIPMRKALPNSVNVVQDKLVRLEPESSTAHLADGTKVSSMGGKRDLADIHYFTSLPKMFAVDKYSEKLVILCRERNIHFHLQHHLVNVNSAKSEATFTHLTTKEPKIMQYDMLHITPPMTVPEVLKNTPKLTDPMSENYVNVDAGTLQHKVFPNIWALGDCAALPTSKTAAAVSSQAAVLCTNLRSVMNGGKADLAQYDGYTACPLVTGYNRGILAEFDYSKQPLETLPLDQSKERYIHYFLKAHVMPAIYWDWLIKGLWPGPKHVRKLLHLGFSK</sequence>
<organism evidence="1 2">
    <name type="scientific">Paragonimus skrjabini miyazakii</name>
    <dbReference type="NCBI Taxonomy" id="59628"/>
    <lineage>
        <taxon>Eukaryota</taxon>
        <taxon>Metazoa</taxon>
        <taxon>Spiralia</taxon>
        <taxon>Lophotrochozoa</taxon>
        <taxon>Platyhelminthes</taxon>
        <taxon>Trematoda</taxon>
        <taxon>Digenea</taxon>
        <taxon>Plagiorchiida</taxon>
        <taxon>Troglotremata</taxon>
        <taxon>Troglotrematidae</taxon>
        <taxon>Paragonimus</taxon>
    </lineage>
</organism>
<dbReference type="SUPFAM" id="SSF51905">
    <property type="entry name" value="FAD/NAD(P)-binding domain"/>
    <property type="match status" value="1"/>
</dbReference>
<dbReference type="EMBL" id="JTDE01002150">
    <property type="protein sequence ID" value="KAF7257789.1"/>
    <property type="molecule type" value="Genomic_DNA"/>
</dbReference>
<dbReference type="AlphaFoldDB" id="A0A8S9YS37"/>
<evidence type="ECO:0000313" key="1">
    <source>
        <dbReference type="EMBL" id="KAF7257789.1"/>
    </source>
</evidence>
<dbReference type="GO" id="GO:0071949">
    <property type="term" value="F:FAD binding"/>
    <property type="evidence" value="ECO:0007669"/>
    <property type="project" value="TreeGrafter"/>
</dbReference>
<comment type="caution">
    <text evidence="1">The sequence shown here is derived from an EMBL/GenBank/DDBJ whole genome shotgun (WGS) entry which is preliminary data.</text>
</comment>